<dbReference type="AlphaFoldDB" id="A0A1B1AZ27"/>
<accession>A0A1B1AZ27</accession>
<dbReference type="Proteomes" id="UP000092659">
    <property type="component" value="Chromosome"/>
</dbReference>
<dbReference type="KEGG" id="sgs:AVL59_21605"/>
<proteinExistence type="predicted"/>
<name>A0A1B1AZ27_9ACTN</name>
<protein>
    <submittedName>
        <fullName evidence="2">Uncharacterized protein</fullName>
    </submittedName>
</protein>
<dbReference type="EMBL" id="CP016279">
    <property type="protein sequence ID" value="ANP51833.1"/>
    <property type="molecule type" value="Genomic_DNA"/>
</dbReference>
<gene>
    <name evidence="2" type="ORF">AVL59_21605</name>
</gene>
<evidence type="ECO:0000256" key="1">
    <source>
        <dbReference type="SAM" id="MobiDB-lite"/>
    </source>
</evidence>
<organism evidence="2 3">
    <name type="scientific">Streptomyces griseochromogenes</name>
    <dbReference type="NCBI Taxonomy" id="68214"/>
    <lineage>
        <taxon>Bacteria</taxon>
        <taxon>Bacillati</taxon>
        <taxon>Actinomycetota</taxon>
        <taxon>Actinomycetes</taxon>
        <taxon>Kitasatosporales</taxon>
        <taxon>Streptomycetaceae</taxon>
        <taxon>Streptomyces</taxon>
    </lineage>
</organism>
<reference evidence="2 3" key="1">
    <citation type="submission" date="2016-06" db="EMBL/GenBank/DDBJ databases">
        <title>Complete genome sequence of Streptomyces griseochromogenes ATCC 14511, the Blasticidin S producer.</title>
        <authorList>
            <person name="Wu L."/>
        </authorList>
    </citation>
    <scope>NUCLEOTIDE SEQUENCE [LARGE SCALE GENOMIC DNA]</scope>
    <source>
        <strain evidence="2 3">ATCC 14511</strain>
    </source>
</reference>
<evidence type="ECO:0000313" key="3">
    <source>
        <dbReference type="Proteomes" id="UP000092659"/>
    </source>
</evidence>
<evidence type="ECO:0000313" key="2">
    <source>
        <dbReference type="EMBL" id="ANP51833.1"/>
    </source>
</evidence>
<feature type="region of interest" description="Disordered" evidence="1">
    <location>
        <begin position="1"/>
        <end position="51"/>
    </location>
</feature>
<sequence>MGVQLCDRTGPDTTAGVRTNASMPPAQPARATSLAVSRENTADESADRDALTADHLAPALSWSAPRLDAALDHARTHPDVAGALVLRRVPPDGYTATPRLDVLRPDQDDAIVGRKNPRPSVRGCIQPIEAEVLLRV</sequence>